<keyword evidence="2" id="KW-0614">Plasmid</keyword>
<proteinExistence type="predicted"/>
<geneLocation type="plasmid" evidence="4">
    <name>pap1447-1 sequence</name>
</geneLocation>
<evidence type="ECO:0000256" key="1">
    <source>
        <dbReference type="SAM" id="MobiDB-lite"/>
    </source>
</evidence>
<sequence>MPPKSRNNHRAGKSKTTNELTIKSPLEITNIVIAPNGSPHKTTHYPRTSGDNMSKHQRYYARNRELVCARQREARRRKQALRGAKKQSDT</sequence>
<accession>A0A1Y0V202</accession>
<gene>
    <name evidence="2" type="ORF">S101447_02747</name>
    <name evidence="3" type="ORF">S101447_02898</name>
</gene>
<geneLocation type="plasmid" evidence="2">
    <name>pAP1447-1</name>
</geneLocation>
<dbReference type="EMBL" id="CP021525">
    <property type="protein sequence ID" value="ARW11784.1"/>
    <property type="molecule type" value="Genomic_DNA"/>
</dbReference>
<dbReference type="EMBL" id="CP021525">
    <property type="protein sequence ID" value="ARW11935.1"/>
    <property type="molecule type" value="Genomic_DNA"/>
</dbReference>
<organism evidence="2 4">
    <name type="scientific">Acetobacter ascendens</name>
    <dbReference type="NCBI Taxonomy" id="481146"/>
    <lineage>
        <taxon>Bacteria</taxon>
        <taxon>Pseudomonadati</taxon>
        <taxon>Pseudomonadota</taxon>
        <taxon>Alphaproteobacteria</taxon>
        <taxon>Acetobacterales</taxon>
        <taxon>Acetobacteraceae</taxon>
        <taxon>Acetobacter</taxon>
    </lineage>
</organism>
<feature type="compositionally biased region" description="Basic residues" evidence="1">
    <location>
        <begin position="1"/>
        <end position="13"/>
    </location>
</feature>
<reference evidence="2 4" key="1">
    <citation type="submission" date="2017-05" db="EMBL/GenBank/DDBJ databases">
        <title>Genome sequence of Acetobacter pasteurianus subsp. ascendens strain SRCM101447.</title>
        <authorList>
            <person name="Cho S.H."/>
        </authorList>
    </citation>
    <scope>NUCLEOTIDE SEQUENCE [LARGE SCALE GENOMIC DNA]</scope>
    <source>
        <strain evidence="2 4">SRCM101447</strain>
        <plasmid evidence="2">pAP1447-1</plasmid>
        <plasmid evidence="4">Plasmid pap1447-1 sequence</plasmid>
    </source>
</reference>
<feature type="region of interest" description="Disordered" evidence="1">
    <location>
        <begin position="1"/>
        <end position="54"/>
    </location>
</feature>
<evidence type="ECO:0000313" key="2">
    <source>
        <dbReference type="EMBL" id="ARW11784.1"/>
    </source>
</evidence>
<protein>
    <submittedName>
        <fullName evidence="2">Uncharacterized protein</fullName>
    </submittedName>
</protein>
<dbReference type="AlphaFoldDB" id="A0A1Y0V202"/>
<dbReference type="Proteomes" id="UP000195633">
    <property type="component" value="Plasmid pAP1447-1"/>
</dbReference>
<evidence type="ECO:0000313" key="3">
    <source>
        <dbReference type="EMBL" id="ARW11935.1"/>
    </source>
</evidence>
<name>A0A1Y0V202_9PROT</name>
<evidence type="ECO:0000313" key="4">
    <source>
        <dbReference type="Proteomes" id="UP000195633"/>
    </source>
</evidence>